<name>A0ABU0CSF3_9BACI</name>
<dbReference type="EMBL" id="JAUSUQ010000007">
    <property type="protein sequence ID" value="MDQ0339352.1"/>
    <property type="molecule type" value="Genomic_DNA"/>
</dbReference>
<gene>
    <name evidence="1" type="ORF">J2S00_002139</name>
</gene>
<evidence type="ECO:0000313" key="1">
    <source>
        <dbReference type="EMBL" id="MDQ0339352.1"/>
    </source>
</evidence>
<dbReference type="Proteomes" id="UP001232445">
    <property type="component" value="Unassembled WGS sequence"/>
</dbReference>
<accession>A0ABU0CSF3</accession>
<dbReference type="RefSeq" id="WP_307339201.1">
    <property type="nucleotide sequence ID" value="NZ_JAUSUQ010000007.1"/>
</dbReference>
<organism evidence="1 2">
    <name type="scientific">Caldalkalibacillus uzonensis</name>
    <dbReference type="NCBI Taxonomy" id="353224"/>
    <lineage>
        <taxon>Bacteria</taxon>
        <taxon>Bacillati</taxon>
        <taxon>Bacillota</taxon>
        <taxon>Bacilli</taxon>
        <taxon>Bacillales</taxon>
        <taxon>Bacillaceae</taxon>
        <taxon>Caldalkalibacillus</taxon>
    </lineage>
</organism>
<sequence length="168" mass="20048">MLKEHAKLMCLLQQAGEISGRKKLQKIVYISKKFKFDFGERFNFHFYGPYSEELSLKMEELHNLGFISEDKEHKSGYTQYTYRLSEKGEEFLRLYPTEIKGLEPFVRRLNQESSRFLELVSTLLYFDHLPQEELISKVQKVKSKQKYTDEEVHKALKFIDELRALCHV</sequence>
<proteinExistence type="predicted"/>
<reference evidence="1 2" key="1">
    <citation type="submission" date="2023-07" db="EMBL/GenBank/DDBJ databases">
        <title>Genomic Encyclopedia of Type Strains, Phase IV (KMG-IV): sequencing the most valuable type-strain genomes for metagenomic binning, comparative biology and taxonomic classification.</title>
        <authorList>
            <person name="Goeker M."/>
        </authorList>
    </citation>
    <scope>NUCLEOTIDE SEQUENCE [LARGE SCALE GENOMIC DNA]</scope>
    <source>
        <strain evidence="1 2">DSM 17740</strain>
    </source>
</reference>
<protein>
    <submittedName>
        <fullName evidence="1">Uncharacterized protein YwgA</fullName>
    </submittedName>
</protein>
<evidence type="ECO:0000313" key="2">
    <source>
        <dbReference type="Proteomes" id="UP001232445"/>
    </source>
</evidence>
<keyword evidence="2" id="KW-1185">Reference proteome</keyword>
<comment type="caution">
    <text evidence="1">The sequence shown here is derived from an EMBL/GenBank/DDBJ whole genome shotgun (WGS) entry which is preliminary data.</text>
</comment>